<dbReference type="AlphaFoldDB" id="B9S6A9"/>
<dbReference type="Proteomes" id="UP000008311">
    <property type="component" value="Unassembled WGS sequence"/>
</dbReference>
<evidence type="ECO:0000313" key="1">
    <source>
        <dbReference type="EMBL" id="EEF40799.1"/>
    </source>
</evidence>
<gene>
    <name evidence="1" type="ORF">RCOM_0534540</name>
</gene>
<proteinExistence type="predicted"/>
<accession>B9S6A9</accession>
<protein>
    <submittedName>
        <fullName evidence="1">Uncharacterized protein</fullName>
    </submittedName>
</protein>
<keyword evidence="2" id="KW-1185">Reference proteome</keyword>
<reference evidence="2" key="1">
    <citation type="journal article" date="2010" name="Nat. Biotechnol.">
        <title>Draft genome sequence of the oilseed species Ricinus communis.</title>
        <authorList>
            <person name="Chan A.P."/>
            <person name="Crabtree J."/>
            <person name="Zhao Q."/>
            <person name="Lorenzi H."/>
            <person name="Orvis J."/>
            <person name="Puiu D."/>
            <person name="Melake-Berhan A."/>
            <person name="Jones K.M."/>
            <person name="Redman J."/>
            <person name="Chen G."/>
            <person name="Cahoon E.B."/>
            <person name="Gedil M."/>
            <person name="Stanke M."/>
            <person name="Haas B.J."/>
            <person name="Wortman J.R."/>
            <person name="Fraser-Liggett C.M."/>
            <person name="Ravel J."/>
            <person name="Rabinowicz P.D."/>
        </authorList>
    </citation>
    <scope>NUCLEOTIDE SEQUENCE [LARGE SCALE GENOMIC DNA]</scope>
    <source>
        <strain evidence="2">cv. Hale</strain>
    </source>
</reference>
<organism evidence="1 2">
    <name type="scientific">Ricinus communis</name>
    <name type="common">Castor bean</name>
    <dbReference type="NCBI Taxonomy" id="3988"/>
    <lineage>
        <taxon>Eukaryota</taxon>
        <taxon>Viridiplantae</taxon>
        <taxon>Streptophyta</taxon>
        <taxon>Embryophyta</taxon>
        <taxon>Tracheophyta</taxon>
        <taxon>Spermatophyta</taxon>
        <taxon>Magnoliopsida</taxon>
        <taxon>eudicotyledons</taxon>
        <taxon>Gunneridae</taxon>
        <taxon>Pentapetalae</taxon>
        <taxon>rosids</taxon>
        <taxon>fabids</taxon>
        <taxon>Malpighiales</taxon>
        <taxon>Euphorbiaceae</taxon>
        <taxon>Acalyphoideae</taxon>
        <taxon>Acalypheae</taxon>
        <taxon>Ricinus</taxon>
    </lineage>
</organism>
<evidence type="ECO:0000313" key="2">
    <source>
        <dbReference type="Proteomes" id="UP000008311"/>
    </source>
</evidence>
<name>B9S6A9_RICCO</name>
<dbReference type="InParanoid" id="B9S6A9"/>
<sequence length="108" mass="12230">MQLSSYPIKDGIPCLVSMDSKELLLLGLFDCGKLFFPSEEDFVFSSFKYICKELYISGVIRMCDPVQVASCAMAFAEREIATFSKQRTLSEHKFKVRIIAHILCPPIP</sequence>
<dbReference type="EMBL" id="EQ973879">
    <property type="protein sequence ID" value="EEF40799.1"/>
    <property type="molecule type" value="Genomic_DNA"/>
</dbReference>